<sequence>MAHKKKKRKEPDSIHIGFQIAPMIDVVFVIMLFFMVMAGQQVVENELNLKLPGTMQTDEPITVEETQIQVTESGEVLLNEDPVGAPEDSALRELAANMLRLAEASNVSGNKVVVTIMADEFAPYQRVIDVLNALAVARIENVTFEVPPQ</sequence>
<organism evidence="9 10">
    <name type="scientific">Luteolibacter flavescens</name>
    <dbReference type="NCBI Taxonomy" id="1859460"/>
    <lineage>
        <taxon>Bacteria</taxon>
        <taxon>Pseudomonadati</taxon>
        <taxon>Verrucomicrobiota</taxon>
        <taxon>Verrucomicrobiia</taxon>
        <taxon>Verrucomicrobiales</taxon>
        <taxon>Verrucomicrobiaceae</taxon>
        <taxon>Luteolibacter</taxon>
    </lineage>
</organism>
<name>A0ABT3FND2_9BACT</name>
<evidence type="ECO:0000256" key="4">
    <source>
        <dbReference type="ARBA" id="ARBA00022692"/>
    </source>
</evidence>
<proteinExistence type="inferred from homology"/>
<comment type="caution">
    <text evidence="9">The sequence shown here is derived from an EMBL/GenBank/DDBJ whole genome shotgun (WGS) entry which is preliminary data.</text>
</comment>
<comment type="subcellular location">
    <subcellularLocation>
        <location evidence="1">Cell membrane</location>
        <topology evidence="1">Single-pass membrane protein</topology>
    </subcellularLocation>
    <subcellularLocation>
        <location evidence="7">Cell membrane</location>
        <topology evidence="7">Single-pass type II membrane protein</topology>
    </subcellularLocation>
</comment>
<dbReference type="Proteomes" id="UP001207930">
    <property type="component" value="Unassembled WGS sequence"/>
</dbReference>
<dbReference type="InterPro" id="IPR003400">
    <property type="entry name" value="ExbD"/>
</dbReference>
<evidence type="ECO:0000256" key="8">
    <source>
        <dbReference type="SAM" id="Phobius"/>
    </source>
</evidence>
<evidence type="ECO:0000313" key="9">
    <source>
        <dbReference type="EMBL" id="MCW1885077.1"/>
    </source>
</evidence>
<evidence type="ECO:0000313" key="10">
    <source>
        <dbReference type="Proteomes" id="UP001207930"/>
    </source>
</evidence>
<dbReference type="Pfam" id="PF02472">
    <property type="entry name" value="ExbD"/>
    <property type="match status" value="1"/>
</dbReference>
<dbReference type="EMBL" id="JAPDDS010000005">
    <property type="protein sequence ID" value="MCW1885077.1"/>
    <property type="molecule type" value="Genomic_DNA"/>
</dbReference>
<dbReference type="RefSeq" id="WP_264501036.1">
    <property type="nucleotide sequence ID" value="NZ_JAPDDS010000005.1"/>
</dbReference>
<protein>
    <submittedName>
        <fullName evidence="9">Biopolymer transporter ExbD</fullName>
    </submittedName>
</protein>
<evidence type="ECO:0000256" key="5">
    <source>
        <dbReference type="ARBA" id="ARBA00022989"/>
    </source>
</evidence>
<evidence type="ECO:0000256" key="7">
    <source>
        <dbReference type="RuleBase" id="RU003879"/>
    </source>
</evidence>
<keyword evidence="3" id="KW-1003">Cell membrane</keyword>
<keyword evidence="4 7" id="KW-0812">Transmembrane</keyword>
<keyword evidence="7" id="KW-0813">Transport</keyword>
<accession>A0ABT3FND2</accession>
<dbReference type="PANTHER" id="PTHR30558">
    <property type="entry name" value="EXBD MEMBRANE COMPONENT OF PMF-DRIVEN MACROMOLECULE IMPORT SYSTEM"/>
    <property type="match status" value="1"/>
</dbReference>
<dbReference type="Gene3D" id="3.30.420.270">
    <property type="match status" value="1"/>
</dbReference>
<keyword evidence="5 8" id="KW-1133">Transmembrane helix</keyword>
<keyword evidence="7" id="KW-0653">Protein transport</keyword>
<evidence type="ECO:0000256" key="6">
    <source>
        <dbReference type="ARBA" id="ARBA00023136"/>
    </source>
</evidence>
<evidence type="ECO:0000256" key="3">
    <source>
        <dbReference type="ARBA" id="ARBA00022475"/>
    </source>
</evidence>
<comment type="similarity">
    <text evidence="2 7">Belongs to the ExbD/TolR family.</text>
</comment>
<feature type="transmembrane region" description="Helical" evidence="8">
    <location>
        <begin position="20"/>
        <end position="39"/>
    </location>
</feature>
<evidence type="ECO:0000256" key="1">
    <source>
        <dbReference type="ARBA" id="ARBA00004162"/>
    </source>
</evidence>
<gene>
    <name evidence="9" type="ORF">OKA04_10090</name>
</gene>
<reference evidence="9 10" key="1">
    <citation type="submission" date="2022-10" db="EMBL/GenBank/DDBJ databases">
        <title>Luteolibacter flavescens strain MCCC 1K03193, whole genome shotgun sequencing project.</title>
        <authorList>
            <person name="Zhao G."/>
            <person name="Shen L."/>
        </authorList>
    </citation>
    <scope>NUCLEOTIDE SEQUENCE [LARGE SCALE GENOMIC DNA]</scope>
    <source>
        <strain evidence="9 10">MCCC 1K03193</strain>
    </source>
</reference>
<keyword evidence="6 8" id="KW-0472">Membrane</keyword>
<evidence type="ECO:0000256" key="2">
    <source>
        <dbReference type="ARBA" id="ARBA00005811"/>
    </source>
</evidence>
<keyword evidence="10" id="KW-1185">Reference proteome</keyword>